<dbReference type="PANTHER" id="PTHR30572">
    <property type="entry name" value="MEMBRANE COMPONENT OF TRANSPORTER-RELATED"/>
    <property type="match status" value="1"/>
</dbReference>
<evidence type="ECO:0000313" key="11">
    <source>
        <dbReference type="Proteomes" id="UP000245622"/>
    </source>
</evidence>
<feature type="transmembrane region" description="Helical" evidence="7">
    <location>
        <begin position="288"/>
        <end position="312"/>
    </location>
</feature>
<evidence type="ECO:0000256" key="2">
    <source>
        <dbReference type="ARBA" id="ARBA00022475"/>
    </source>
</evidence>
<dbReference type="GO" id="GO:0005886">
    <property type="term" value="C:plasma membrane"/>
    <property type="evidence" value="ECO:0007669"/>
    <property type="project" value="UniProtKB-SubCell"/>
</dbReference>
<reference evidence="10 11" key="1">
    <citation type="submission" date="2014-04" db="EMBL/GenBank/DDBJ databases">
        <authorList>
            <person name="Hornung B.V."/>
        </authorList>
    </citation>
    <scope>NUCLEOTIDE SEQUENCE [LARGE SCALE GENOMIC DNA]</scope>
    <source>
        <strain evidence="10 11">CRIB</strain>
    </source>
</reference>
<dbReference type="Pfam" id="PF12704">
    <property type="entry name" value="MacB_PCD"/>
    <property type="match status" value="1"/>
</dbReference>
<dbReference type="AlphaFoldDB" id="A0A1V1I2S8"/>
<name>A0A1V1I2S8_9FIRM</name>
<proteinExistence type="inferred from homology"/>
<dbReference type="KEGG" id="ril:CRIB_983"/>
<keyword evidence="3 7" id="KW-0812">Transmembrane</keyword>
<protein>
    <submittedName>
        <fullName evidence="10">Efflux ABC transporter, permease protein</fullName>
    </submittedName>
</protein>
<comment type="subcellular location">
    <subcellularLocation>
        <location evidence="1">Cell membrane</location>
        <topology evidence="1">Multi-pass membrane protein</topology>
    </subcellularLocation>
</comment>
<evidence type="ECO:0000256" key="3">
    <source>
        <dbReference type="ARBA" id="ARBA00022692"/>
    </source>
</evidence>
<evidence type="ECO:0000256" key="4">
    <source>
        <dbReference type="ARBA" id="ARBA00022989"/>
    </source>
</evidence>
<evidence type="ECO:0000256" key="1">
    <source>
        <dbReference type="ARBA" id="ARBA00004651"/>
    </source>
</evidence>
<feature type="transmembrane region" description="Helical" evidence="7">
    <location>
        <begin position="332"/>
        <end position="357"/>
    </location>
</feature>
<keyword evidence="11" id="KW-1185">Reference proteome</keyword>
<feature type="transmembrane region" description="Helical" evidence="7">
    <location>
        <begin position="377"/>
        <end position="397"/>
    </location>
</feature>
<evidence type="ECO:0000313" key="10">
    <source>
        <dbReference type="EMBL" id="CED93734.1"/>
    </source>
</evidence>
<organism evidence="10 11">
    <name type="scientific">Romboutsia ilealis</name>
    <dbReference type="NCBI Taxonomy" id="1115758"/>
    <lineage>
        <taxon>Bacteria</taxon>
        <taxon>Bacillati</taxon>
        <taxon>Bacillota</taxon>
        <taxon>Clostridia</taxon>
        <taxon>Peptostreptococcales</taxon>
        <taxon>Peptostreptococcaceae</taxon>
        <taxon>Romboutsia</taxon>
    </lineage>
</organism>
<keyword evidence="5 7" id="KW-0472">Membrane</keyword>
<dbReference type="GeneID" id="82205160"/>
<feature type="domain" description="ABC3 transporter permease C-terminal" evidence="8">
    <location>
        <begin position="291"/>
        <end position="404"/>
    </location>
</feature>
<keyword evidence="4 7" id="KW-1133">Transmembrane helix</keyword>
<evidence type="ECO:0000259" key="8">
    <source>
        <dbReference type="Pfam" id="PF02687"/>
    </source>
</evidence>
<evidence type="ECO:0000256" key="6">
    <source>
        <dbReference type="ARBA" id="ARBA00038076"/>
    </source>
</evidence>
<comment type="similarity">
    <text evidence="6">Belongs to the ABC-4 integral membrane protein family.</text>
</comment>
<dbReference type="EMBL" id="LN555523">
    <property type="protein sequence ID" value="CED93734.1"/>
    <property type="molecule type" value="Genomic_DNA"/>
</dbReference>
<accession>A0A1V1I2S8</accession>
<keyword evidence="2" id="KW-1003">Cell membrane</keyword>
<dbReference type="InterPro" id="IPR050250">
    <property type="entry name" value="Macrolide_Exporter_MacB"/>
</dbReference>
<dbReference type="Pfam" id="PF02687">
    <property type="entry name" value="FtsX"/>
    <property type="match status" value="1"/>
</dbReference>
<feature type="transmembrane region" description="Helical" evidence="7">
    <location>
        <begin position="21"/>
        <end position="42"/>
    </location>
</feature>
<dbReference type="RefSeq" id="WP_180703423.1">
    <property type="nucleotide sequence ID" value="NZ_LN555523.1"/>
</dbReference>
<sequence length="410" mass="46159">MSVIKSSLINLKGHKLRVFVTLLWIIMGITSSILVSSIGNGLKKEVTDSVNRVNPNKTRIYFESSDSNMANMETFLNPFKLEDIDELSFIEGVERISASKDDFSMGSMYYSDASFDKKTTYLDIKEFNDDKIVPVFGRNFSYDDENRKVIIITMQNAIDLFNSPKEALGKGITINNHIYEVIGIIDENSIKNNSESNIKNMYYDDMNYIYSYMPKKAFNDLMNQFSYPQEIYSLDLVVSKGYDMYEVSGNVINKLYELHPDINGSYNIDDPTEETKELESMISTINKFVTLITAISMFVGGVGVMNIMYVSVMERQREIGIRRAIGAKPLDILVQFLVEAIFITVLGGIIGIVIGFIVVNYASNYLPFKALPNINSLLFASVTTVITGTIFGIVPAIKASKLDPIKAIYK</sequence>
<evidence type="ECO:0000259" key="9">
    <source>
        <dbReference type="Pfam" id="PF12704"/>
    </source>
</evidence>
<dbReference type="Proteomes" id="UP000245622">
    <property type="component" value="Chromosome 1"/>
</dbReference>
<feature type="domain" description="MacB-like periplasmic core" evidence="9">
    <location>
        <begin position="19"/>
        <end position="244"/>
    </location>
</feature>
<dbReference type="PANTHER" id="PTHR30572:SF4">
    <property type="entry name" value="ABC TRANSPORTER PERMEASE YTRF"/>
    <property type="match status" value="1"/>
</dbReference>
<gene>
    <name evidence="10" type="ORF">CRIB_983</name>
</gene>
<dbReference type="GO" id="GO:0022857">
    <property type="term" value="F:transmembrane transporter activity"/>
    <property type="evidence" value="ECO:0007669"/>
    <property type="project" value="TreeGrafter"/>
</dbReference>
<dbReference type="InterPro" id="IPR003838">
    <property type="entry name" value="ABC3_permease_C"/>
</dbReference>
<evidence type="ECO:0000256" key="5">
    <source>
        <dbReference type="ARBA" id="ARBA00023136"/>
    </source>
</evidence>
<evidence type="ECO:0000256" key="7">
    <source>
        <dbReference type="SAM" id="Phobius"/>
    </source>
</evidence>
<dbReference type="InterPro" id="IPR025857">
    <property type="entry name" value="MacB_PCD"/>
</dbReference>